<protein>
    <submittedName>
        <fullName evidence="6">MRPL2</fullName>
    </submittedName>
</protein>
<dbReference type="GO" id="GO:0003723">
    <property type="term" value="F:RNA binding"/>
    <property type="evidence" value="ECO:0007669"/>
    <property type="project" value="TreeGrafter"/>
</dbReference>
<evidence type="ECO:0000313" key="6">
    <source>
        <dbReference type="EMBL" id="KAF6024680.1"/>
    </source>
</evidence>
<dbReference type="InterPro" id="IPR014722">
    <property type="entry name" value="Rib_uL2_dom2"/>
</dbReference>
<proteinExistence type="inferred from homology"/>
<dbReference type="InterPro" id="IPR002171">
    <property type="entry name" value="Ribosomal_uL2"/>
</dbReference>
<dbReference type="InterPro" id="IPR022666">
    <property type="entry name" value="Ribosomal_uL2_RNA-bd_dom"/>
</dbReference>
<dbReference type="GO" id="GO:0003735">
    <property type="term" value="F:structural constituent of ribosome"/>
    <property type="evidence" value="ECO:0007669"/>
    <property type="project" value="InterPro"/>
</dbReference>
<dbReference type="InterPro" id="IPR012340">
    <property type="entry name" value="NA-bd_OB-fold"/>
</dbReference>
<dbReference type="SUPFAM" id="SSF50104">
    <property type="entry name" value="Translation proteins SH3-like domain"/>
    <property type="match status" value="1"/>
</dbReference>
<keyword evidence="7" id="KW-1185">Reference proteome</keyword>
<dbReference type="GO" id="GO:0005762">
    <property type="term" value="C:mitochondrial large ribosomal subunit"/>
    <property type="evidence" value="ECO:0007669"/>
    <property type="project" value="TreeGrafter"/>
</dbReference>
<dbReference type="GO" id="GO:0032543">
    <property type="term" value="P:mitochondrial translation"/>
    <property type="evidence" value="ECO:0007669"/>
    <property type="project" value="TreeGrafter"/>
</dbReference>
<dbReference type="OrthoDB" id="268576at2759"/>
<feature type="domain" description="Large ribosomal subunit protein uL2 C-terminal" evidence="4">
    <location>
        <begin position="176"/>
        <end position="292"/>
    </location>
</feature>
<comment type="caution">
    <text evidence="6">The sequence shown here is derived from an EMBL/GenBank/DDBJ whole genome shotgun (WGS) entry which is preliminary data.</text>
</comment>
<comment type="similarity">
    <text evidence="1">Belongs to the universal ribosomal protein uL2 family.</text>
</comment>
<evidence type="ECO:0000259" key="4">
    <source>
        <dbReference type="SMART" id="SM01382"/>
    </source>
</evidence>
<evidence type="ECO:0000256" key="2">
    <source>
        <dbReference type="ARBA" id="ARBA00022980"/>
    </source>
</evidence>
<keyword evidence="3" id="KW-0687">Ribonucleoprotein</keyword>
<organism evidence="6 7">
    <name type="scientific">Bugula neritina</name>
    <name type="common">Brown bryozoan</name>
    <name type="synonym">Sertularia neritina</name>
    <dbReference type="NCBI Taxonomy" id="10212"/>
    <lineage>
        <taxon>Eukaryota</taxon>
        <taxon>Metazoa</taxon>
        <taxon>Spiralia</taxon>
        <taxon>Lophotrochozoa</taxon>
        <taxon>Bryozoa</taxon>
        <taxon>Gymnolaemata</taxon>
        <taxon>Cheilostomatida</taxon>
        <taxon>Flustrina</taxon>
        <taxon>Buguloidea</taxon>
        <taxon>Bugulidae</taxon>
        <taxon>Bugula</taxon>
    </lineage>
</organism>
<reference evidence="6" key="1">
    <citation type="submission" date="2020-06" db="EMBL/GenBank/DDBJ databases">
        <title>Draft genome of Bugula neritina, a colonial animal packing powerful symbionts and potential medicines.</title>
        <authorList>
            <person name="Rayko M."/>
        </authorList>
    </citation>
    <scope>NUCLEOTIDE SEQUENCE [LARGE SCALE GENOMIC DNA]</scope>
    <source>
        <strain evidence="6">Kwan_BN1</strain>
    </source>
</reference>
<dbReference type="SUPFAM" id="SSF50249">
    <property type="entry name" value="Nucleic acid-binding proteins"/>
    <property type="match status" value="1"/>
</dbReference>
<dbReference type="SMART" id="SM01383">
    <property type="entry name" value="Ribosomal_L2"/>
    <property type="match status" value="1"/>
</dbReference>
<feature type="domain" description="Large ribosomal subunit protein uL2 RNA-binding" evidence="5">
    <location>
        <begin position="86"/>
        <end position="165"/>
    </location>
</feature>
<dbReference type="PANTHER" id="PTHR13691">
    <property type="entry name" value="RIBOSOMAL PROTEIN L2"/>
    <property type="match status" value="1"/>
</dbReference>
<gene>
    <name evidence="6" type="ORF">EB796_017002</name>
</gene>
<evidence type="ECO:0000259" key="5">
    <source>
        <dbReference type="SMART" id="SM01383"/>
    </source>
</evidence>
<sequence>MRIMNCIKQKANNFLPCINFVSSILRSELHVSAVCNWKWKRSPNKAHELPEPIKTSLGRLVSRGMVPKDPPTGYTAKPIKVVKTGGRGVTGRIEIRRIGGGKPVVWHMADLVRISSHEADPKIEVIKDIISEQTRSAYLALVVGGEHKRWILATANMKVGDIIQSTREIPAVPISGQPGDSHPVGALAIGTQVCAVERFPYGGSKVANSAGNSAIIKKKVGDKVYLQMPSKREMVVDENCLCVVGRISNISKNKIVLGKAGASRWLGIRPKSGLWMRKTGLHGRKIKPLKKPRHYEEPKEEEAEYKTFTVDPFLFNRKRRGLSYF</sequence>
<dbReference type="SMART" id="SM01382">
    <property type="entry name" value="Ribosomal_L2_C"/>
    <property type="match status" value="1"/>
</dbReference>
<evidence type="ECO:0000313" key="7">
    <source>
        <dbReference type="Proteomes" id="UP000593567"/>
    </source>
</evidence>
<evidence type="ECO:0000256" key="1">
    <source>
        <dbReference type="ARBA" id="ARBA00005636"/>
    </source>
</evidence>
<accession>A0A7J7JEM3</accession>
<keyword evidence="2" id="KW-0689">Ribosomal protein</keyword>
<dbReference type="Gene3D" id="2.40.50.140">
    <property type="entry name" value="Nucleic acid-binding proteins"/>
    <property type="match status" value="1"/>
</dbReference>
<dbReference type="InterPro" id="IPR022669">
    <property type="entry name" value="Ribosomal_uL2_C"/>
</dbReference>
<name>A0A7J7JEM3_BUGNE</name>
<evidence type="ECO:0000256" key="3">
    <source>
        <dbReference type="ARBA" id="ARBA00023274"/>
    </source>
</evidence>
<dbReference type="EMBL" id="VXIV02002549">
    <property type="protein sequence ID" value="KAF6024680.1"/>
    <property type="molecule type" value="Genomic_DNA"/>
</dbReference>
<dbReference type="AlphaFoldDB" id="A0A7J7JEM3"/>
<dbReference type="InterPro" id="IPR008991">
    <property type="entry name" value="Translation_prot_SH3-like_sf"/>
</dbReference>
<dbReference type="PANTHER" id="PTHR13691:SF73">
    <property type="entry name" value="LARGE RIBOSOMAL SUBUNIT PROTEIN UL2M"/>
    <property type="match status" value="1"/>
</dbReference>
<dbReference type="Gene3D" id="2.30.30.30">
    <property type="match status" value="1"/>
</dbReference>
<dbReference type="Pfam" id="PF03947">
    <property type="entry name" value="Ribosomal_L2_C"/>
    <property type="match status" value="1"/>
</dbReference>
<dbReference type="Proteomes" id="UP000593567">
    <property type="component" value="Unassembled WGS sequence"/>
</dbReference>
<dbReference type="Pfam" id="PF00181">
    <property type="entry name" value="Ribosomal_L2_N"/>
    <property type="match status" value="1"/>
</dbReference>